<dbReference type="NCBIfam" id="TIGR01003">
    <property type="entry name" value="PTS_HPr_family"/>
    <property type="match status" value="1"/>
</dbReference>
<keyword evidence="4" id="KW-0598">Phosphotransferase system</keyword>
<evidence type="ECO:0000256" key="2">
    <source>
        <dbReference type="ARBA" id="ARBA00010736"/>
    </source>
</evidence>
<dbReference type="KEGG" id="tbe:Trebr_0239"/>
<accession>F4LLZ7</accession>
<reference evidence="7" key="1">
    <citation type="submission" date="2011-04" db="EMBL/GenBank/DDBJ databases">
        <title>The complete genome of Treponema brennaborense DSM 12168.</title>
        <authorList>
            <person name="Lucas S."/>
            <person name="Han J."/>
            <person name="Lapidus A."/>
            <person name="Bruce D."/>
            <person name="Goodwin L."/>
            <person name="Pitluck S."/>
            <person name="Peters L."/>
            <person name="Kyrpides N."/>
            <person name="Mavromatis K."/>
            <person name="Ivanova N."/>
            <person name="Mikhailova N."/>
            <person name="Pagani I."/>
            <person name="Teshima H."/>
            <person name="Detter J.C."/>
            <person name="Tapia R."/>
            <person name="Han C."/>
            <person name="Land M."/>
            <person name="Hauser L."/>
            <person name="Markowitz V."/>
            <person name="Cheng J.-F."/>
            <person name="Hugenholtz P."/>
            <person name="Woyke T."/>
            <person name="Wu D."/>
            <person name="Gronow S."/>
            <person name="Wellnitz S."/>
            <person name="Brambilla E."/>
            <person name="Klenk H.-P."/>
            <person name="Eisen J.A."/>
        </authorList>
    </citation>
    <scope>NUCLEOTIDE SEQUENCE [LARGE SCALE GENOMIC DNA]</scope>
    <source>
        <strain evidence="7">DSM 12168 / CIP 105900 / DD5/3</strain>
    </source>
</reference>
<keyword evidence="7" id="KW-1185">Reference proteome</keyword>
<dbReference type="STRING" id="906968.Trebr_0239"/>
<dbReference type="InterPro" id="IPR000032">
    <property type="entry name" value="HPr-like"/>
</dbReference>
<dbReference type="Pfam" id="PF00381">
    <property type="entry name" value="PTS-HPr"/>
    <property type="match status" value="1"/>
</dbReference>
<dbReference type="InterPro" id="IPR035895">
    <property type="entry name" value="HPr-like_sf"/>
</dbReference>
<name>F4LLZ7_TREBD</name>
<protein>
    <submittedName>
        <fullName evidence="6">Phosphotransferase system, phosphocarrier protein HPr</fullName>
    </submittedName>
</protein>
<dbReference type="GO" id="GO:0005737">
    <property type="term" value="C:cytoplasm"/>
    <property type="evidence" value="ECO:0007669"/>
    <property type="project" value="UniProtKB-SubCell"/>
</dbReference>
<dbReference type="CDD" id="cd00367">
    <property type="entry name" value="PTS-HPr_like"/>
    <property type="match status" value="1"/>
</dbReference>
<dbReference type="InterPro" id="IPR050399">
    <property type="entry name" value="HPr"/>
</dbReference>
<keyword evidence="3" id="KW-0963">Cytoplasm</keyword>
<gene>
    <name evidence="6" type="ordered locus">Trebr_0239</name>
</gene>
<evidence type="ECO:0000256" key="4">
    <source>
        <dbReference type="ARBA" id="ARBA00022683"/>
    </source>
</evidence>
<dbReference type="eggNOG" id="COG1925">
    <property type="taxonomic scope" value="Bacteria"/>
</dbReference>
<evidence type="ECO:0000313" key="6">
    <source>
        <dbReference type="EMBL" id="AEE15689.1"/>
    </source>
</evidence>
<dbReference type="PROSITE" id="PS51350">
    <property type="entry name" value="PTS_HPR_DOM"/>
    <property type="match status" value="1"/>
</dbReference>
<dbReference type="EMBL" id="CP002696">
    <property type="protein sequence ID" value="AEE15689.1"/>
    <property type="molecule type" value="Genomic_DNA"/>
</dbReference>
<evidence type="ECO:0000313" key="7">
    <source>
        <dbReference type="Proteomes" id="UP000006546"/>
    </source>
</evidence>
<comment type="subcellular location">
    <subcellularLocation>
        <location evidence="1">Cytoplasm</location>
    </subcellularLocation>
</comment>
<evidence type="ECO:0000256" key="3">
    <source>
        <dbReference type="ARBA" id="ARBA00022490"/>
    </source>
</evidence>
<organism evidence="6 7">
    <name type="scientific">Treponema brennaborense (strain DSM 12168 / CIP 105900 / DD5/3)</name>
    <dbReference type="NCBI Taxonomy" id="906968"/>
    <lineage>
        <taxon>Bacteria</taxon>
        <taxon>Pseudomonadati</taxon>
        <taxon>Spirochaetota</taxon>
        <taxon>Spirochaetia</taxon>
        <taxon>Spirochaetales</taxon>
        <taxon>Treponemataceae</taxon>
        <taxon>Treponema</taxon>
    </lineage>
</organism>
<dbReference type="SUPFAM" id="SSF55594">
    <property type="entry name" value="HPr-like"/>
    <property type="match status" value="1"/>
</dbReference>
<dbReference type="OrthoDB" id="350754at2"/>
<comment type="similarity">
    <text evidence="2">Belongs to the HPr family.</text>
</comment>
<feature type="domain" description="HPr" evidence="5">
    <location>
        <begin position="1"/>
        <end position="85"/>
    </location>
</feature>
<dbReference type="PANTHER" id="PTHR33705">
    <property type="entry name" value="PHOSPHOCARRIER PROTEIN HPR"/>
    <property type="match status" value="1"/>
</dbReference>
<dbReference type="PANTHER" id="PTHR33705:SF2">
    <property type="entry name" value="PHOSPHOCARRIER PROTEIN NPR"/>
    <property type="match status" value="1"/>
</dbReference>
<evidence type="ECO:0000259" key="5">
    <source>
        <dbReference type="PROSITE" id="PS51350"/>
    </source>
</evidence>
<evidence type="ECO:0000256" key="1">
    <source>
        <dbReference type="ARBA" id="ARBA00004496"/>
    </source>
</evidence>
<sequence length="85" mass="9582">MKRFEYTIKAADGIHARPAGILVNKALKYKCSISMKYGDKEANVKKLFALMKLGVKQNDKISLFFDGEDEEDAYAEITANIGENY</sequence>
<dbReference type="Gene3D" id="3.30.1340.10">
    <property type="entry name" value="HPr-like"/>
    <property type="match status" value="1"/>
</dbReference>
<dbReference type="GO" id="GO:0009401">
    <property type="term" value="P:phosphoenolpyruvate-dependent sugar phosphotransferase system"/>
    <property type="evidence" value="ECO:0007669"/>
    <property type="project" value="UniProtKB-KW"/>
</dbReference>
<dbReference type="AlphaFoldDB" id="F4LLZ7"/>
<dbReference type="RefSeq" id="WP_013757408.1">
    <property type="nucleotide sequence ID" value="NC_015500.1"/>
</dbReference>
<dbReference type="HOGENOM" id="CLU_136230_2_0_12"/>
<dbReference type="Proteomes" id="UP000006546">
    <property type="component" value="Chromosome"/>
</dbReference>
<dbReference type="PRINTS" id="PR00107">
    <property type="entry name" value="PHOSPHOCPHPR"/>
</dbReference>
<proteinExistence type="inferred from homology"/>